<evidence type="ECO:0000256" key="9">
    <source>
        <dbReference type="HAMAP-Rule" id="MF_01924"/>
    </source>
</evidence>
<comment type="function">
    <text evidence="9 10">Catalyzes hydrolysis of the D-alanyl-D-alanine dipeptide.</text>
</comment>
<comment type="catalytic activity">
    <reaction evidence="1 9 10">
        <text>D-alanyl-D-alanine + H2O = 2 D-alanine</text>
        <dbReference type="Rhea" id="RHEA:20661"/>
        <dbReference type="ChEBI" id="CHEBI:15377"/>
        <dbReference type="ChEBI" id="CHEBI:57416"/>
        <dbReference type="ChEBI" id="CHEBI:57822"/>
        <dbReference type="EC" id="3.4.13.22"/>
    </reaction>
</comment>
<dbReference type="AlphaFoldDB" id="W0HZL8"/>
<dbReference type="EC" id="3.4.13.22" evidence="9 10"/>
<dbReference type="PIRSF" id="PIRSF026671">
    <property type="entry name" value="AA_dipeptidase"/>
    <property type="match status" value="1"/>
</dbReference>
<feature type="binding site" evidence="9">
    <location>
        <position position="98"/>
    </location>
    <ligand>
        <name>Zn(2+)</name>
        <dbReference type="ChEBI" id="CHEBI:29105"/>
        <note>catalytic</note>
    </ligand>
</feature>
<comment type="similarity">
    <text evidence="9 10">Belongs to the peptidase M15D family.</text>
</comment>
<feature type="active site" description="Proton donor/acceptor" evidence="9">
    <location>
        <position position="162"/>
    </location>
</feature>
<dbReference type="SUPFAM" id="SSF55166">
    <property type="entry name" value="Hedgehog/DD-peptidase"/>
    <property type="match status" value="1"/>
</dbReference>
<keyword evidence="11" id="KW-0614">Plasmid</keyword>
<dbReference type="RefSeq" id="WP_025424416.1">
    <property type="nucleotide sequence ID" value="NZ_CP006570.1"/>
</dbReference>
<dbReference type="KEGG" id="sod:Sant_P0242"/>
<feature type="binding site" evidence="9">
    <location>
        <position position="165"/>
    </location>
    <ligand>
        <name>Zn(2+)</name>
        <dbReference type="ChEBI" id="CHEBI:29105"/>
        <note>catalytic</note>
    </ligand>
</feature>
<geneLocation type="plasmid" evidence="11 12">
    <name>pHS1</name>
</geneLocation>
<evidence type="ECO:0000256" key="4">
    <source>
        <dbReference type="ARBA" id="ARBA00022801"/>
    </source>
</evidence>
<feature type="binding site" evidence="9">
    <location>
        <position position="105"/>
    </location>
    <ligand>
        <name>Zn(2+)</name>
        <dbReference type="ChEBI" id="CHEBI:29105"/>
        <note>catalytic</note>
    </ligand>
</feature>
<keyword evidence="7 9" id="KW-0482">Metalloprotease</keyword>
<evidence type="ECO:0000256" key="5">
    <source>
        <dbReference type="ARBA" id="ARBA00022833"/>
    </source>
</evidence>
<dbReference type="GO" id="GO:0008270">
    <property type="term" value="F:zinc ion binding"/>
    <property type="evidence" value="ECO:0007669"/>
    <property type="project" value="UniProtKB-UniRule"/>
</dbReference>
<protein>
    <recommendedName>
        <fullName evidence="9 10">D-alanyl-D-alanine dipeptidase</fullName>
        <shortName evidence="9 10">D-Ala-D-Ala dipeptidase</shortName>
        <ecNumber evidence="9 10">3.4.13.22</ecNumber>
    </recommendedName>
</protein>
<dbReference type="PANTHER" id="PTHR43126">
    <property type="entry name" value="D-ALANYL-D-ALANINE DIPEPTIDASE"/>
    <property type="match status" value="1"/>
</dbReference>
<keyword evidence="2 9" id="KW-0645">Protease</keyword>
<dbReference type="GO" id="GO:0160237">
    <property type="term" value="F:D-Ala-D-Ala dipeptidase activity"/>
    <property type="evidence" value="ECO:0007669"/>
    <property type="project" value="UniProtKB-EC"/>
</dbReference>
<dbReference type="HAMAP" id="MF_01924">
    <property type="entry name" value="A_A_dipeptidase"/>
    <property type="match status" value="1"/>
</dbReference>
<dbReference type="OrthoDB" id="9801430at2"/>
<keyword evidence="6 9" id="KW-0224">Dipeptidase</keyword>
<proteinExistence type="inferred from homology"/>
<dbReference type="InterPro" id="IPR000755">
    <property type="entry name" value="A_A_dipeptidase"/>
</dbReference>
<accession>W0HZL8</accession>
<keyword evidence="12" id="KW-1185">Reference proteome</keyword>
<sequence>MKQDLQLTDLAVRFPALMFDLRYATANNIAGYAIYSEARALLHPAAANVLQRSIDIAELAGLRLLILDAYRPQQAQYHLWDACPDENYVVPPAQGSNHSRGVAIDLTLVDGEGRELDMGTAFDAMEKQSHPFHPDVAQEAQRHRLMLNAVMLNGGFVGMPTEWWHFELPEAAEYPLLPEQFSCVRRKNNV</sequence>
<evidence type="ECO:0000256" key="6">
    <source>
        <dbReference type="ARBA" id="ARBA00022997"/>
    </source>
</evidence>
<dbReference type="EMBL" id="CP006570">
    <property type="protein sequence ID" value="AHF79281.1"/>
    <property type="molecule type" value="Genomic_DNA"/>
</dbReference>
<dbReference type="NCBIfam" id="NF007557">
    <property type="entry name" value="PRK10178.1"/>
    <property type="match status" value="1"/>
</dbReference>
<keyword evidence="4 9" id="KW-0378">Hydrolase</keyword>
<dbReference type="Gene3D" id="3.30.1380.10">
    <property type="match status" value="1"/>
</dbReference>
<gene>
    <name evidence="9 11" type="primary">ddpX</name>
    <name evidence="11" type="ORF">Sant_P0242</name>
</gene>
<dbReference type="CDD" id="cd14840">
    <property type="entry name" value="D-Ala-D-Ala_dipeptidase_Aad"/>
    <property type="match status" value="1"/>
</dbReference>
<dbReference type="GO" id="GO:0071555">
    <property type="term" value="P:cell wall organization"/>
    <property type="evidence" value="ECO:0007669"/>
    <property type="project" value="UniProtKB-KW"/>
</dbReference>
<evidence type="ECO:0000256" key="8">
    <source>
        <dbReference type="ARBA" id="ARBA00023316"/>
    </source>
</evidence>
<keyword evidence="3 9" id="KW-0479">Metal-binding</keyword>
<feature type="site" description="Transition state stabilizer" evidence="9">
    <location>
        <position position="71"/>
    </location>
</feature>
<keyword evidence="8 10" id="KW-0961">Cell wall biogenesis/degradation</keyword>
<dbReference type="HOGENOM" id="CLU_060744_1_2_6"/>
<dbReference type="GO" id="GO:0006508">
    <property type="term" value="P:proteolysis"/>
    <property type="evidence" value="ECO:0007669"/>
    <property type="project" value="UniProtKB-KW"/>
</dbReference>
<dbReference type="InterPro" id="IPR009045">
    <property type="entry name" value="Zn_M74/Hedgehog-like"/>
</dbReference>
<evidence type="ECO:0000256" key="7">
    <source>
        <dbReference type="ARBA" id="ARBA00023049"/>
    </source>
</evidence>
<dbReference type="Pfam" id="PF01427">
    <property type="entry name" value="Peptidase_M15"/>
    <property type="match status" value="1"/>
</dbReference>
<dbReference type="PANTHER" id="PTHR43126:SF1">
    <property type="entry name" value="D-ALANYL-D-ALANINE DIPEPTIDASE"/>
    <property type="match status" value="1"/>
</dbReference>
<evidence type="ECO:0000256" key="2">
    <source>
        <dbReference type="ARBA" id="ARBA00022670"/>
    </source>
</evidence>
<evidence type="ECO:0000313" key="11">
    <source>
        <dbReference type="EMBL" id="AHF79281.1"/>
    </source>
</evidence>
<name>W0HZL8_9GAMM</name>
<keyword evidence="5 9" id="KW-0862">Zinc</keyword>
<comment type="cofactor">
    <cofactor evidence="9">
        <name>Zn(2+)</name>
        <dbReference type="ChEBI" id="CHEBI:29105"/>
    </cofactor>
    <text evidence="9">Binds 1 zinc ion per subunit.</text>
</comment>
<dbReference type="PATRIC" id="fig|1239307.3.peg.4790"/>
<evidence type="ECO:0000313" key="12">
    <source>
        <dbReference type="Proteomes" id="UP000019028"/>
    </source>
</evidence>
<dbReference type="GO" id="GO:0008237">
    <property type="term" value="F:metallopeptidase activity"/>
    <property type="evidence" value="ECO:0007669"/>
    <property type="project" value="UniProtKB-KW"/>
</dbReference>
<evidence type="ECO:0000256" key="10">
    <source>
        <dbReference type="PIRNR" id="PIRNR026671"/>
    </source>
</evidence>
<dbReference type="Proteomes" id="UP000019028">
    <property type="component" value="Plasmid pHS1"/>
</dbReference>
<reference evidence="11 12" key="1">
    <citation type="journal article" date="2014" name="Genome Biol. Evol.">
        <title>Genome degeneration and adaptation in a nascent stage of symbiosis.</title>
        <authorList>
            <person name="Oakeson K.F."/>
            <person name="Gil R."/>
            <person name="Clayton A.L."/>
            <person name="Dunn D.M."/>
            <person name="von Niederhausern A.C."/>
            <person name="Hamil C."/>
            <person name="Aoyagi A."/>
            <person name="Duval B."/>
            <person name="Baca A."/>
            <person name="Silva F.J."/>
            <person name="Vallier A."/>
            <person name="Jackson D.G."/>
            <person name="Latorre A."/>
            <person name="Weiss R.B."/>
            <person name="Heddi A."/>
            <person name="Moya A."/>
            <person name="Dale C."/>
        </authorList>
    </citation>
    <scope>NUCLEOTIDE SEQUENCE [LARGE SCALE GENOMIC DNA]</scope>
    <source>
        <strain evidence="11 12">HS1</strain>
        <plasmid evidence="12">Plasmid pHS1</plasmid>
    </source>
</reference>
<evidence type="ECO:0000256" key="1">
    <source>
        <dbReference type="ARBA" id="ARBA00001362"/>
    </source>
</evidence>
<evidence type="ECO:0000256" key="3">
    <source>
        <dbReference type="ARBA" id="ARBA00022723"/>
    </source>
</evidence>
<organism evidence="11 12">
    <name type="scientific">Sodalis praecaptivus</name>
    <dbReference type="NCBI Taxonomy" id="1239307"/>
    <lineage>
        <taxon>Bacteria</taxon>
        <taxon>Pseudomonadati</taxon>
        <taxon>Pseudomonadota</taxon>
        <taxon>Gammaproteobacteria</taxon>
        <taxon>Enterobacterales</taxon>
        <taxon>Bruguierivoracaceae</taxon>
        <taxon>Sodalis</taxon>
    </lineage>
</organism>